<feature type="domain" description="F-box" evidence="1">
    <location>
        <begin position="2"/>
        <end position="48"/>
    </location>
</feature>
<dbReference type="PROSITE" id="PS50181">
    <property type="entry name" value="FBOX"/>
    <property type="match status" value="1"/>
</dbReference>
<dbReference type="Proteomes" id="UP001215598">
    <property type="component" value="Unassembled WGS sequence"/>
</dbReference>
<name>A0AAD7MLC9_9AGAR</name>
<dbReference type="InterPro" id="IPR001810">
    <property type="entry name" value="F-box_dom"/>
</dbReference>
<organism evidence="2 3">
    <name type="scientific">Mycena metata</name>
    <dbReference type="NCBI Taxonomy" id="1033252"/>
    <lineage>
        <taxon>Eukaryota</taxon>
        <taxon>Fungi</taxon>
        <taxon>Dikarya</taxon>
        <taxon>Basidiomycota</taxon>
        <taxon>Agaricomycotina</taxon>
        <taxon>Agaricomycetes</taxon>
        <taxon>Agaricomycetidae</taxon>
        <taxon>Agaricales</taxon>
        <taxon>Marasmiineae</taxon>
        <taxon>Mycenaceae</taxon>
        <taxon>Mycena</taxon>
    </lineage>
</organism>
<dbReference type="SUPFAM" id="SSF81383">
    <property type="entry name" value="F-box domain"/>
    <property type="match status" value="1"/>
</dbReference>
<reference evidence="2" key="1">
    <citation type="submission" date="2023-03" db="EMBL/GenBank/DDBJ databases">
        <title>Massive genome expansion in bonnet fungi (Mycena s.s.) driven by repeated elements and novel gene families across ecological guilds.</title>
        <authorList>
            <consortium name="Lawrence Berkeley National Laboratory"/>
            <person name="Harder C.B."/>
            <person name="Miyauchi S."/>
            <person name="Viragh M."/>
            <person name="Kuo A."/>
            <person name="Thoen E."/>
            <person name="Andreopoulos B."/>
            <person name="Lu D."/>
            <person name="Skrede I."/>
            <person name="Drula E."/>
            <person name="Henrissat B."/>
            <person name="Morin E."/>
            <person name="Kohler A."/>
            <person name="Barry K."/>
            <person name="LaButti K."/>
            <person name="Morin E."/>
            <person name="Salamov A."/>
            <person name="Lipzen A."/>
            <person name="Mereny Z."/>
            <person name="Hegedus B."/>
            <person name="Baldrian P."/>
            <person name="Stursova M."/>
            <person name="Weitz H."/>
            <person name="Taylor A."/>
            <person name="Grigoriev I.V."/>
            <person name="Nagy L.G."/>
            <person name="Martin F."/>
            <person name="Kauserud H."/>
        </authorList>
    </citation>
    <scope>NUCLEOTIDE SEQUENCE</scope>
    <source>
        <strain evidence="2">CBHHK182m</strain>
    </source>
</reference>
<proteinExistence type="predicted"/>
<evidence type="ECO:0000259" key="1">
    <source>
        <dbReference type="PROSITE" id="PS50181"/>
    </source>
</evidence>
<sequence>MTLSLSTLPTDIILEVVKFLHLPDPLSLLSTCSYIYRLSTERSFWLSVLETTRRKSPIACPRHTDLSQYTLDALKDLAVSWLKLQTNWSQPFPRLAHPVTSTALPEDVGIVFIVPGTDILLLTTAGTVLCWDVKSNEPFPLPAIEIDWPIFDVSAPSEVPGITSVAFLVRTSDIAERRHVFTIAHEARKAVSFAGRYSEFSGPSDPHRDTQSLFLTEDVVGTVVVVHDRRDCTVTVGAVTESDNRPDSTSVLKLPHTFSYEHEMVVSVVYKGHLYHFIEDGHSVQIQHIARNSLLSGECAQAGLYSSDSSLTSISGPLDSAFSMIPSTPYYGVGAVFVRCTDTHFSISFLPTALTDAIDDGVSSPLTFGAPCVSKIIQGKEVSANLMWLDHSGFNAAFVVQSAMATAALLLVRYHPDTKSISQHTIKVPESIDLDAPNAVCVDDTAGAVHLVDKQGVLWTLRYV</sequence>
<evidence type="ECO:0000313" key="2">
    <source>
        <dbReference type="EMBL" id="KAJ7721517.1"/>
    </source>
</evidence>
<dbReference type="AlphaFoldDB" id="A0AAD7MLC9"/>
<dbReference type="InterPro" id="IPR036047">
    <property type="entry name" value="F-box-like_dom_sf"/>
</dbReference>
<keyword evidence="3" id="KW-1185">Reference proteome</keyword>
<accession>A0AAD7MLC9</accession>
<dbReference type="EMBL" id="JARKIB010000229">
    <property type="protein sequence ID" value="KAJ7721517.1"/>
    <property type="molecule type" value="Genomic_DNA"/>
</dbReference>
<evidence type="ECO:0000313" key="3">
    <source>
        <dbReference type="Proteomes" id="UP001215598"/>
    </source>
</evidence>
<gene>
    <name evidence="2" type="ORF">B0H16DRAFT_367768</name>
</gene>
<protein>
    <recommendedName>
        <fullName evidence="1">F-box domain-containing protein</fullName>
    </recommendedName>
</protein>
<comment type="caution">
    <text evidence="2">The sequence shown here is derived from an EMBL/GenBank/DDBJ whole genome shotgun (WGS) entry which is preliminary data.</text>
</comment>